<gene>
    <name evidence="1" type="ORF">D9619_007028</name>
</gene>
<dbReference type="OrthoDB" id="10503088at2759"/>
<dbReference type="AlphaFoldDB" id="A0A8H5B4A2"/>
<keyword evidence="2" id="KW-1185">Reference proteome</keyword>
<protein>
    <submittedName>
        <fullName evidence="1">Uncharacterized protein</fullName>
    </submittedName>
</protein>
<reference evidence="1 2" key="1">
    <citation type="journal article" date="2020" name="ISME J.">
        <title>Uncovering the hidden diversity of litter-decomposition mechanisms in mushroom-forming fungi.</title>
        <authorList>
            <person name="Floudas D."/>
            <person name="Bentzer J."/>
            <person name="Ahren D."/>
            <person name="Johansson T."/>
            <person name="Persson P."/>
            <person name="Tunlid A."/>
        </authorList>
    </citation>
    <scope>NUCLEOTIDE SEQUENCE [LARGE SCALE GENOMIC DNA]</scope>
    <source>
        <strain evidence="1 2">CBS 101986</strain>
    </source>
</reference>
<organism evidence="1 2">
    <name type="scientific">Psilocybe cf. subviscida</name>
    <dbReference type="NCBI Taxonomy" id="2480587"/>
    <lineage>
        <taxon>Eukaryota</taxon>
        <taxon>Fungi</taxon>
        <taxon>Dikarya</taxon>
        <taxon>Basidiomycota</taxon>
        <taxon>Agaricomycotina</taxon>
        <taxon>Agaricomycetes</taxon>
        <taxon>Agaricomycetidae</taxon>
        <taxon>Agaricales</taxon>
        <taxon>Agaricineae</taxon>
        <taxon>Strophariaceae</taxon>
        <taxon>Psilocybe</taxon>
    </lineage>
</organism>
<dbReference type="Proteomes" id="UP000567179">
    <property type="component" value="Unassembled WGS sequence"/>
</dbReference>
<sequence length="105" mass="11735">MQTPTQKPSRLSAKSLVNVFTVMMNTPLVDNDVESALHPVVPMKTFSTSSGPSVDFPSQFSTNTQQTFKLVVVQKHILHHFIGQKLNILLDLNLSNHDVIIRHLS</sequence>
<evidence type="ECO:0000313" key="1">
    <source>
        <dbReference type="EMBL" id="KAF5315472.1"/>
    </source>
</evidence>
<proteinExistence type="predicted"/>
<comment type="caution">
    <text evidence="1">The sequence shown here is derived from an EMBL/GenBank/DDBJ whole genome shotgun (WGS) entry which is preliminary data.</text>
</comment>
<name>A0A8H5B4A2_9AGAR</name>
<accession>A0A8H5B4A2</accession>
<evidence type="ECO:0000313" key="2">
    <source>
        <dbReference type="Proteomes" id="UP000567179"/>
    </source>
</evidence>
<dbReference type="EMBL" id="JAACJJ010000043">
    <property type="protein sequence ID" value="KAF5315472.1"/>
    <property type="molecule type" value="Genomic_DNA"/>
</dbReference>